<dbReference type="Proteomes" id="UP000308600">
    <property type="component" value="Unassembled WGS sequence"/>
</dbReference>
<gene>
    <name evidence="1" type="ORF">BDN72DRAFT_724762</name>
</gene>
<evidence type="ECO:0000313" key="2">
    <source>
        <dbReference type="Proteomes" id="UP000308600"/>
    </source>
</evidence>
<reference evidence="1 2" key="1">
    <citation type="journal article" date="2019" name="Nat. Ecol. Evol.">
        <title>Megaphylogeny resolves global patterns of mushroom evolution.</title>
        <authorList>
            <person name="Varga T."/>
            <person name="Krizsan K."/>
            <person name="Foldi C."/>
            <person name="Dima B."/>
            <person name="Sanchez-Garcia M."/>
            <person name="Sanchez-Ramirez S."/>
            <person name="Szollosi G.J."/>
            <person name="Szarkandi J.G."/>
            <person name="Papp V."/>
            <person name="Albert L."/>
            <person name="Andreopoulos W."/>
            <person name="Angelini C."/>
            <person name="Antonin V."/>
            <person name="Barry K.W."/>
            <person name="Bougher N.L."/>
            <person name="Buchanan P."/>
            <person name="Buyck B."/>
            <person name="Bense V."/>
            <person name="Catcheside P."/>
            <person name="Chovatia M."/>
            <person name="Cooper J."/>
            <person name="Damon W."/>
            <person name="Desjardin D."/>
            <person name="Finy P."/>
            <person name="Geml J."/>
            <person name="Haridas S."/>
            <person name="Hughes K."/>
            <person name="Justo A."/>
            <person name="Karasinski D."/>
            <person name="Kautmanova I."/>
            <person name="Kiss B."/>
            <person name="Kocsube S."/>
            <person name="Kotiranta H."/>
            <person name="LaButti K.M."/>
            <person name="Lechner B.E."/>
            <person name="Liimatainen K."/>
            <person name="Lipzen A."/>
            <person name="Lukacs Z."/>
            <person name="Mihaltcheva S."/>
            <person name="Morgado L.N."/>
            <person name="Niskanen T."/>
            <person name="Noordeloos M.E."/>
            <person name="Ohm R.A."/>
            <person name="Ortiz-Santana B."/>
            <person name="Ovrebo C."/>
            <person name="Racz N."/>
            <person name="Riley R."/>
            <person name="Savchenko A."/>
            <person name="Shiryaev A."/>
            <person name="Soop K."/>
            <person name="Spirin V."/>
            <person name="Szebenyi C."/>
            <person name="Tomsovsky M."/>
            <person name="Tulloss R.E."/>
            <person name="Uehling J."/>
            <person name="Grigoriev I.V."/>
            <person name="Vagvolgyi C."/>
            <person name="Papp T."/>
            <person name="Martin F.M."/>
            <person name="Miettinen O."/>
            <person name="Hibbett D.S."/>
            <person name="Nagy L.G."/>
        </authorList>
    </citation>
    <scope>NUCLEOTIDE SEQUENCE [LARGE SCALE GENOMIC DNA]</scope>
    <source>
        <strain evidence="1 2">NL-1719</strain>
    </source>
</reference>
<accession>A0ACD3A418</accession>
<sequence length="179" mass="20700">EQNWEIRTPRLLLRAAISRDVDDLHEIFRESETMRYWSTKPHPDREMTEGWVQRMIDSSYNGVLDFVIVEIVAKRTANSPGKVLGKVGSWDGIEVGFIMNRDWWGRGLAYEALTTVLDHIRALLDRAHKIDINQLKADVDPRNARSLKLLTKLGFKEVGRAEKTFETEEGWADSTYLEL</sequence>
<protein>
    <submittedName>
        <fullName evidence="1">Acetyltransferase</fullName>
    </submittedName>
</protein>
<feature type="non-terminal residue" evidence="1">
    <location>
        <position position="179"/>
    </location>
</feature>
<evidence type="ECO:0000313" key="1">
    <source>
        <dbReference type="EMBL" id="TFK59587.1"/>
    </source>
</evidence>
<organism evidence="1 2">
    <name type="scientific">Pluteus cervinus</name>
    <dbReference type="NCBI Taxonomy" id="181527"/>
    <lineage>
        <taxon>Eukaryota</taxon>
        <taxon>Fungi</taxon>
        <taxon>Dikarya</taxon>
        <taxon>Basidiomycota</taxon>
        <taxon>Agaricomycotina</taxon>
        <taxon>Agaricomycetes</taxon>
        <taxon>Agaricomycetidae</taxon>
        <taxon>Agaricales</taxon>
        <taxon>Pluteineae</taxon>
        <taxon>Pluteaceae</taxon>
        <taxon>Pluteus</taxon>
    </lineage>
</organism>
<dbReference type="EMBL" id="ML208938">
    <property type="protein sequence ID" value="TFK59587.1"/>
    <property type="molecule type" value="Genomic_DNA"/>
</dbReference>
<proteinExistence type="predicted"/>
<name>A0ACD3A418_9AGAR</name>
<keyword evidence="2" id="KW-1185">Reference proteome</keyword>
<feature type="non-terminal residue" evidence="1">
    <location>
        <position position="1"/>
    </location>
</feature>